<evidence type="ECO:0000313" key="2">
    <source>
        <dbReference type="Proteomes" id="UP000092154"/>
    </source>
</evidence>
<dbReference type="AlphaFoldDB" id="A0A1B7MLG4"/>
<proteinExistence type="predicted"/>
<feature type="non-terminal residue" evidence="1">
    <location>
        <position position="1"/>
    </location>
</feature>
<organism evidence="1 2">
    <name type="scientific">Rhizopogon vinicolor AM-OR11-026</name>
    <dbReference type="NCBI Taxonomy" id="1314800"/>
    <lineage>
        <taxon>Eukaryota</taxon>
        <taxon>Fungi</taxon>
        <taxon>Dikarya</taxon>
        <taxon>Basidiomycota</taxon>
        <taxon>Agaricomycotina</taxon>
        <taxon>Agaricomycetes</taxon>
        <taxon>Agaricomycetidae</taxon>
        <taxon>Boletales</taxon>
        <taxon>Suillineae</taxon>
        <taxon>Rhizopogonaceae</taxon>
        <taxon>Rhizopogon</taxon>
    </lineage>
</organism>
<name>A0A1B7MLG4_9AGAM</name>
<dbReference type="EMBL" id="KV448770">
    <property type="protein sequence ID" value="OAX33427.1"/>
    <property type="molecule type" value="Genomic_DNA"/>
</dbReference>
<sequence>VDNQAAIIATHSFDAKRTHYVMDRFHDILLKALTALDVNTISIRSTPGHVSVGIEGNEIADVEAQKVAQGLTSDATALRTLRKG</sequence>
<gene>
    <name evidence="1" type="ORF">K503DRAFT_669066</name>
</gene>
<reference evidence="1 2" key="1">
    <citation type="submission" date="2016-06" db="EMBL/GenBank/DDBJ databases">
        <title>Comparative genomics of the ectomycorrhizal sister species Rhizopogon vinicolor and Rhizopogon vesiculosus (Basidiomycota: Boletales) reveals a divergence of the mating type B locus.</title>
        <authorList>
            <consortium name="DOE Joint Genome Institute"/>
            <person name="Mujic A.B."/>
            <person name="Kuo A."/>
            <person name="Tritt A."/>
            <person name="Lipzen A."/>
            <person name="Chen C."/>
            <person name="Johnson J."/>
            <person name="Sharma A."/>
            <person name="Barry K."/>
            <person name="Grigoriev I.V."/>
            <person name="Spatafora J.W."/>
        </authorList>
    </citation>
    <scope>NUCLEOTIDE SEQUENCE [LARGE SCALE GENOMIC DNA]</scope>
    <source>
        <strain evidence="1 2">AM-OR11-026</strain>
    </source>
</reference>
<dbReference type="Proteomes" id="UP000092154">
    <property type="component" value="Unassembled WGS sequence"/>
</dbReference>
<accession>A0A1B7MLG4</accession>
<protein>
    <submittedName>
        <fullName evidence="1">Uncharacterized protein</fullName>
    </submittedName>
</protein>
<dbReference type="InParanoid" id="A0A1B7MLG4"/>
<feature type="non-terminal residue" evidence="1">
    <location>
        <position position="84"/>
    </location>
</feature>
<keyword evidence="2" id="KW-1185">Reference proteome</keyword>
<evidence type="ECO:0000313" key="1">
    <source>
        <dbReference type="EMBL" id="OAX33427.1"/>
    </source>
</evidence>